<feature type="region of interest" description="Disordered" evidence="1">
    <location>
        <begin position="873"/>
        <end position="892"/>
    </location>
</feature>
<feature type="compositionally biased region" description="Basic and acidic residues" evidence="1">
    <location>
        <begin position="637"/>
        <end position="666"/>
    </location>
</feature>
<feature type="region of interest" description="Disordered" evidence="1">
    <location>
        <begin position="422"/>
        <end position="449"/>
    </location>
</feature>
<feature type="compositionally biased region" description="Polar residues" evidence="1">
    <location>
        <begin position="705"/>
        <end position="715"/>
    </location>
</feature>
<feature type="compositionally biased region" description="Basic and acidic residues" evidence="1">
    <location>
        <begin position="599"/>
        <end position="628"/>
    </location>
</feature>
<protein>
    <submittedName>
        <fullName evidence="2">Uncharacterized protein</fullName>
    </submittedName>
</protein>
<feature type="compositionally biased region" description="Low complexity" evidence="1">
    <location>
        <begin position="137"/>
        <end position="151"/>
    </location>
</feature>
<feature type="compositionally biased region" description="Pro residues" evidence="1">
    <location>
        <begin position="570"/>
        <end position="580"/>
    </location>
</feature>
<reference evidence="2 3" key="1">
    <citation type="journal article" date="2018" name="Nat. Ecol. Evol.">
        <title>Genomic signatures of mitonuclear coevolution across populations of Tigriopus californicus.</title>
        <authorList>
            <person name="Barreto F.S."/>
            <person name="Watson E.T."/>
            <person name="Lima T.G."/>
            <person name="Willett C.S."/>
            <person name="Edmands S."/>
            <person name="Li W."/>
            <person name="Burton R.S."/>
        </authorList>
    </citation>
    <scope>NUCLEOTIDE SEQUENCE [LARGE SCALE GENOMIC DNA]</scope>
    <source>
        <strain evidence="2 3">San Diego</strain>
    </source>
</reference>
<feature type="compositionally biased region" description="Low complexity" evidence="1">
    <location>
        <begin position="757"/>
        <end position="770"/>
    </location>
</feature>
<feature type="compositionally biased region" description="Basic and acidic residues" evidence="1">
    <location>
        <begin position="581"/>
        <end position="590"/>
    </location>
</feature>
<dbReference type="Proteomes" id="UP000318571">
    <property type="component" value="Chromosome 11"/>
</dbReference>
<organism evidence="2 3">
    <name type="scientific">Tigriopus californicus</name>
    <name type="common">Marine copepod</name>
    <dbReference type="NCBI Taxonomy" id="6832"/>
    <lineage>
        <taxon>Eukaryota</taxon>
        <taxon>Metazoa</taxon>
        <taxon>Ecdysozoa</taxon>
        <taxon>Arthropoda</taxon>
        <taxon>Crustacea</taxon>
        <taxon>Multicrustacea</taxon>
        <taxon>Hexanauplia</taxon>
        <taxon>Copepoda</taxon>
        <taxon>Harpacticoida</taxon>
        <taxon>Harpacticidae</taxon>
        <taxon>Tigriopus</taxon>
    </lineage>
</organism>
<feature type="compositionally biased region" description="Basic and acidic residues" evidence="1">
    <location>
        <begin position="527"/>
        <end position="569"/>
    </location>
</feature>
<dbReference type="AlphaFoldDB" id="A0A553PL08"/>
<dbReference type="EMBL" id="VCGU01000003">
    <property type="protein sequence ID" value="TRY78371.1"/>
    <property type="molecule type" value="Genomic_DNA"/>
</dbReference>
<feature type="region of interest" description="Disordered" evidence="1">
    <location>
        <begin position="237"/>
        <end position="380"/>
    </location>
</feature>
<feature type="compositionally biased region" description="Basic and acidic residues" evidence="1">
    <location>
        <begin position="1"/>
        <end position="10"/>
    </location>
</feature>
<name>A0A553PL08_TIGCA</name>
<gene>
    <name evidence="2" type="ORF">TCAL_08510</name>
</gene>
<feature type="compositionally biased region" description="Polar residues" evidence="1">
    <location>
        <begin position="75"/>
        <end position="101"/>
    </location>
</feature>
<feature type="compositionally biased region" description="Basic residues" evidence="1">
    <location>
        <begin position="120"/>
        <end position="136"/>
    </location>
</feature>
<keyword evidence="3" id="KW-1185">Reference proteome</keyword>
<feature type="region of interest" description="Disordered" evidence="1">
    <location>
        <begin position="785"/>
        <end position="816"/>
    </location>
</feature>
<accession>A0A553PL08</accession>
<feature type="compositionally biased region" description="Basic residues" evidence="1">
    <location>
        <begin position="304"/>
        <end position="313"/>
    </location>
</feature>
<feature type="compositionally biased region" description="Polar residues" evidence="1">
    <location>
        <begin position="238"/>
        <end position="248"/>
    </location>
</feature>
<feature type="region of interest" description="Disordered" evidence="1">
    <location>
        <begin position="1"/>
        <end position="170"/>
    </location>
</feature>
<evidence type="ECO:0000313" key="2">
    <source>
        <dbReference type="EMBL" id="TRY78371.1"/>
    </source>
</evidence>
<feature type="compositionally biased region" description="Basic residues" evidence="1">
    <location>
        <begin position="328"/>
        <end position="341"/>
    </location>
</feature>
<comment type="caution">
    <text evidence="2">The sequence shown here is derived from an EMBL/GenBank/DDBJ whole genome shotgun (WGS) entry which is preliminary data.</text>
</comment>
<feature type="compositionally biased region" description="Basic and acidic residues" evidence="1">
    <location>
        <begin position="717"/>
        <end position="734"/>
    </location>
</feature>
<feature type="compositionally biased region" description="Pro residues" evidence="1">
    <location>
        <begin position="880"/>
        <end position="889"/>
    </location>
</feature>
<feature type="compositionally biased region" description="Basic and acidic residues" evidence="1">
    <location>
        <begin position="470"/>
        <end position="516"/>
    </location>
</feature>
<dbReference type="OMA" id="DWFYQGT"/>
<proteinExistence type="predicted"/>
<feature type="compositionally biased region" description="Basic and acidic residues" evidence="1">
    <location>
        <begin position="264"/>
        <end position="285"/>
    </location>
</feature>
<feature type="compositionally biased region" description="Basic and acidic residues" evidence="1">
    <location>
        <begin position="154"/>
        <end position="170"/>
    </location>
</feature>
<evidence type="ECO:0000256" key="1">
    <source>
        <dbReference type="SAM" id="MobiDB-lite"/>
    </source>
</evidence>
<evidence type="ECO:0000313" key="3">
    <source>
        <dbReference type="Proteomes" id="UP000318571"/>
    </source>
</evidence>
<feature type="compositionally biased region" description="Low complexity" evidence="1">
    <location>
        <begin position="907"/>
        <end position="920"/>
    </location>
</feature>
<feature type="region of interest" description="Disordered" evidence="1">
    <location>
        <begin position="461"/>
        <end position="772"/>
    </location>
</feature>
<sequence>MSSYHEDPVDRYTAPAAPRLSSGHSPHFSAGGSSVRRRSPHSGDRRTSRRSRSPRNSGRMADDWTRSTDAFLDTLTKSRGSFGTSPPQATYNARSRSNLPNQVPLLDFNDDRRSPSGLPRKSRSKSRSPSNKKSHRSASSSSDESAPKSSEVVMSKDEHDKLKAQRQQYREAMRKLEDQLMKLKEQRETFKAGGAKHEDLIMKENARIQKELKARILKMGEIIGQVESTLERAVVQVVSKTRSRSGSISPVPKKPKKRAQSRSPRVEEREPETKMRGNKHSDHRAPSTSSEDESKAKTNSNGSSKKKRKKRSKNSSSSAAEESDSESKRRKKKRKKDKKRSTSSSESEGSDMETQAKKKSTAKGEGSARITPSNPRDNDELMALLAKMSDAFMKSKKDCKELQARINLLESENIVLKKQVKELRTREEERIAADQARQEREIQEQAEKERSQIMEKAHLLLLDNVGTASRTEEHRGGPRTEDHKSLKDPERRHEVERAETAAKESDRRSDRPERHSRSSPGRRRSSREREERRRDRSRRDESPRRERSRKDDSPKRDRSHRETRKDAPEAPRPPPPPPPPKSDRNDKINLDDWVSQPQMKERVDPNLESIRAKVMEKRQKMQDEDKRSRWATVYQTEESHPVPHPKPVEPERAKTPEDQKLPEGPRAHVALQWGSHSKKATSPSPGSKKANAPVIGKMPGRSKRSSITPQRTSAPPSEEREMPKATRFGPRSDLKSIPPPTVVQPHPDQLHHQSVGAPASSAPSSSSSSSYGITREMYMQAITATMPTEPPPPQEALAMRYQQAQQPPKNPTPQPIDISSILAAAQQHIQSKVAQMRTPKPVMMKIPSHQNLDTPADIPLPPLPAAVDKDEMAGLDTRPPKVPTPPMPVPKTELDYMMEKHASPKRASTPPSAKTTKPSPFETEDSIEMDPEELAMLGIDPNDLTGFGAKK</sequence>
<feature type="region of interest" description="Disordered" evidence="1">
    <location>
        <begin position="898"/>
        <end position="925"/>
    </location>
</feature>
<dbReference type="OrthoDB" id="10691656at2759"/>
<feature type="region of interest" description="Disordered" evidence="1">
    <location>
        <begin position="845"/>
        <end position="866"/>
    </location>
</feature>